<name>A0A9D1T755_9FIRM</name>
<feature type="transmembrane region" description="Helical" evidence="1">
    <location>
        <begin position="12"/>
        <end position="35"/>
    </location>
</feature>
<evidence type="ECO:0008006" key="4">
    <source>
        <dbReference type="Google" id="ProtNLM"/>
    </source>
</evidence>
<dbReference type="Proteomes" id="UP000886723">
    <property type="component" value="Unassembled WGS sequence"/>
</dbReference>
<proteinExistence type="predicted"/>
<comment type="caution">
    <text evidence="2">The sequence shown here is derived from an EMBL/GenBank/DDBJ whole genome shotgun (WGS) entry which is preliminary data.</text>
</comment>
<keyword evidence="1" id="KW-0472">Membrane</keyword>
<keyword evidence="1" id="KW-1133">Transmembrane helix</keyword>
<protein>
    <recommendedName>
        <fullName evidence="4">Sodium pump decarboxylase gamma subunit</fullName>
    </recommendedName>
</protein>
<sequence length="45" mass="4969">MNMENVLNALDIMWKGMGGIFITILIIMICVLIMGKLGSKGKKDN</sequence>
<evidence type="ECO:0000313" key="2">
    <source>
        <dbReference type="EMBL" id="HIV14052.1"/>
    </source>
</evidence>
<reference evidence="2" key="2">
    <citation type="journal article" date="2021" name="PeerJ">
        <title>Extensive microbial diversity within the chicken gut microbiome revealed by metagenomics and culture.</title>
        <authorList>
            <person name="Gilroy R."/>
            <person name="Ravi A."/>
            <person name="Getino M."/>
            <person name="Pursley I."/>
            <person name="Horton D.L."/>
            <person name="Alikhan N.F."/>
            <person name="Baker D."/>
            <person name="Gharbi K."/>
            <person name="Hall N."/>
            <person name="Watson M."/>
            <person name="Adriaenssens E.M."/>
            <person name="Foster-Nyarko E."/>
            <person name="Jarju S."/>
            <person name="Secka A."/>
            <person name="Antonio M."/>
            <person name="Oren A."/>
            <person name="Chaudhuri R.R."/>
            <person name="La Ragione R."/>
            <person name="Hildebrand F."/>
            <person name="Pallen M.J."/>
        </authorList>
    </citation>
    <scope>NUCLEOTIDE SEQUENCE</scope>
    <source>
        <strain evidence="2">ChiBcec2-4451</strain>
    </source>
</reference>
<evidence type="ECO:0000256" key="1">
    <source>
        <dbReference type="SAM" id="Phobius"/>
    </source>
</evidence>
<reference evidence="2" key="1">
    <citation type="submission" date="2020-10" db="EMBL/GenBank/DDBJ databases">
        <authorList>
            <person name="Gilroy R."/>
        </authorList>
    </citation>
    <scope>NUCLEOTIDE SEQUENCE</scope>
    <source>
        <strain evidence="2">ChiBcec2-4451</strain>
    </source>
</reference>
<dbReference type="EMBL" id="DVON01000279">
    <property type="protein sequence ID" value="HIV14052.1"/>
    <property type="molecule type" value="Genomic_DNA"/>
</dbReference>
<keyword evidence="1" id="KW-0812">Transmembrane</keyword>
<accession>A0A9D1T755</accession>
<evidence type="ECO:0000313" key="3">
    <source>
        <dbReference type="Proteomes" id="UP000886723"/>
    </source>
</evidence>
<dbReference type="AlphaFoldDB" id="A0A9D1T755"/>
<organism evidence="2 3">
    <name type="scientific">Candidatus Pullilachnospira stercoravium</name>
    <dbReference type="NCBI Taxonomy" id="2840913"/>
    <lineage>
        <taxon>Bacteria</taxon>
        <taxon>Bacillati</taxon>
        <taxon>Bacillota</taxon>
        <taxon>Clostridia</taxon>
        <taxon>Lachnospirales</taxon>
        <taxon>Lachnospiraceae</taxon>
        <taxon>Lachnospiraceae incertae sedis</taxon>
        <taxon>Candidatus Pullilachnospira</taxon>
    </lineage>
</organism>
<gene>
    <name evidence="2" type="ORF">IAA63_13080</name>
</gene>